<evidence type="ECO:0000313" key="2">
    <source>
        <dbReference type="EMBL" id="OAP53861.1"/>
    </source>
</evidence>
<feature type="compositionally biased region" description="Basic residues" evidence="1">
    <location>
        <begin position="175"/>
        <end position="196"/>
    </location>
</feature>
<evidence type="ECO:0000256" key="1">
    <source>
        <dbReference type="SAM" id="MobiDB-lite"/>
    </source>
</evidence>
<comment type="caution">
    <text evidence="2">The sequence shown here is derived from an EMBL/GenBank/DDBJ whole genome shotgun (WGS) entry which is preliminary data.</text>
</comment>
<name>A0A178Z2X4_9EURO</name>
<reference evidence="2 3" key="1">
    <citation type="submission" date="2016-04" db="EMBL/GenBank/DDBJ databases">
        <title>Draft genome of Fonsecaea erecta CBS 125763.</title>
        <authorList>
            <person name="Weiss V.A."/>
            <person name="Vicente V.A."/>
            <person name="Raittz R.T."/>
            <person name="Moreno L.F."/>
            <person name="De Souza E.M."/>
            <person name="Pedrosa F.O."/>
            <person name="Steffens M.B."/>
            <person name="Faoro H."/>
            <person name="Tadra-Sfeir M.Z."/>
            <person name="Najafzadeh M.J."/>
            <person name="Felipe M.S."/>
            <person name="Teixeira M."/>
            <person name="Sun J."/>
            <person name="Xi L."/>
            <person name="Gomes R."/>
            <person name="De Azevedo C.M."/>
            <person name="Salgado C.G."/>
            <person name="Da Silva M.B."/>
            <person name="Nascimento M.F."/>
            <person name="Queiroz-Telles F."/>
            <person name="Attili D.S."/>
            <person name="Gorbushina A."/>
        </authorList>
    </citation>
    <scope>NUCLEOTIDE SEQUENCE [LARGE SCALE GENOMIC DNA]</scope>
    <source>
        <strain evidence="2 3">CBS 125763</strain>
    </source>
</reference>
<dbReference type="Proteomes" id="UP000078343">
    <property type="component" value="Unassembled WGS sequence"/>
</dbReference>
<dbReference type="GeneID" id="30016050"/>
<accession>A0A178Z2X4</accession>
<dbReference type="RefSeq" id="XP_018687228.1">
    <property type="nucleotide sequence ID" value="XM_018843387.1"/>
</dbReference>
<dbReference type="AlphaFoldDB" id="A0A178Z2X4"/>
<gene>
    <name evidence="2" type="ORF">AYL99_11883</name>
</gene>
<sequence>MEPDATTYRYEARFTHVIMNVSTAREAILYELGATYASLILSMIDLKSRNLKTNMHLAPYRDLFRHRAWLEKMHREGYSVLIIGEAVNTLMEGIRDPERFWKTHGTFRMTGGNNSLMVCIWRSNRMPYSNSDLSGCTFDHTTAETTTETNIVRDDCTHDKTLVPWLWAGGSTRTCSRRGTRRGLKTQRRDRLHGRRAPPQAQVVLSIVYYRLHDSGVTRRVVEMNGTLVVGALDNTYTWMLSKLEMSPTMKMFKVISGSEEEMLMVPYMNMSRHIAMCIISKIFVLRKGSGRLRVHTQGPVWSDMTTILLSAVVLRQLERPWRQDTYMTTYTYMSIKRCRATSSVCFVCKEGLTNIIPCDKRTEEAPGITLFAPTECVNRQKIVVSFHPDCMGDNLTMTASTTHKEHSDDIKKAVLKMAFKMDLTVYLVGPGDDNKMTELSVNLTTHERTNTREQHRRVDEHAHAGVADQNCQLHRHLVTTINMCNITFTVCTLCLYSLELIDSCPRNNTCICVTQTISALATIHGPAYDLIITVVPILCNMCMESEPELCADTPLTNAIQMSRVSKIANFMNRRRSLNITVKTLTSGRPYMGMRIDRNSTVVFFENMD</sequence>
<organism evidence="2 3">
    <name type="scientific">Fonsecaea erecta</name>
    <dbReference type="NCBI Taxonomy" id="1367422"/>
    <lineage>
        <taxon>Eukaryota</taxon>
        <taxon>Fungi</taxon>
        <taxon>Dikarya</taxon>
        <taxon>Ascomycota</taxon>
        <taxon>Pezizomycotina</taxon>
        <taxon>Eurotiomycetes</taxon>
        <taxon>Chaetothyriomycetidae</taxon>
        <taxon>Chaetothyriales</taxon>
        <taxon>Herpotrichiellaceae</taxon>
        <taxon>Fonsecaea</taxon>
    </lineage>
</organism>
<keyword evidence="3" id="KW-1185">Reference proteome</keyword>
<protein>
    <submittedName>
        <fullName evidence="2">Uncharacterized protein</fullName>
    </submittedName>
</protein>
<dbReference type="OrthoDB" id="10603501at2759"/>
<feature type="region of interest" description="Disordered" evidence="1">
    <location>
        <begin position="174"/>
        <end position="196"/>
    </location>
</feature>
<proteinExistence type="predicted"/>
<dbReference type="EMBL" id="LVYI01000018">
    <property type="protein sequence ID" value="OAP53861.1"/>
    <property type="molecule type" value="Genomic_DNA"/>
</dbReference>
<evidence type="ECO:0000313" key="3">
    <source>
        <dbReference type="Proteomes" id="UP000078343"/>
    </source>
</evidence>